<keyword evidence="3" id="KW-1185">Reference proteome</keyword>
<feature type="domain" description="Protein kinase" evidence="1">
    <location>
        <begin position="1"/>
        <end position="321"/>
    </location>
</feature>
<dbReference type="SUPFAM" id="SSF56112">
    <property type="entry name" value="Protein kinase-like (PK-like)"/>
    <property type="match status" value="1"/>
</dbReference>
<dbReference type="Pfam" id="PF00069">
    <property type="entry name" value="Pkinase"/>
    <property type="match status" value="1"/>
</dbReference>
<dbReference type="InterPro" id="IPR053235">
    <property type="entry name" value="Ser_Thr_kinase"/>
</dbReference>
<accession>A0ABR4B3Y6</accession>
<evidence type="ECO:0000313" key="2">
    <source>
        <dbReference type="EMBL" id="KAL2051589.1"/>
    </source>
</evidence>
<dbReference type="EMBL" id="JBHFEH010000034">
    <property type="protein sequence ID" value="KAL2051589.1"/>
    <property type="molecule type" value="Genomic_DNA"/>
</dbReference>
<comment type="caution">
    <text evidence="2">The sequence shown here is derived from an EMBL/GenBank/DDBJ whole genome shotgun (WGS) entry which is preliminary data.</text>
</comment>
<gene>
    <name evidence="2" type="ORF">ABVK25_008251</name>
</gene>
<proteinExistence type="predicted"/>
<evidence type="ECO:0000259" key="1">
    <source>
        <dbReference type="PROSITE" id="PS50011"/>
    </source>
</evidence>
<dbReference type="InterPro" id="IPR000719">
    <property type="entry name" value="Prot_kinase_dom"/>
</dbReference>
<sequence>MGVILRQSAVGKVPLQRHLVGRNGCTYLIQKFLQSREDSANTISLASHNSCNYVLKRVSPDQYEQARRIRQELSDSRFIRLHVDENEAESTLIFPYFTEDLLSFLQHISLPIDKTKGVLRDILRGIKALHDKDWVHTDLKSNNILLMYTASSSDEVDITQVNVADWDNAAKVTEGQAITGTQVGNVMWRSPEAHAGIRIGKASDIFSFGIIVIYAILRIHIFGFNQLPEGVEPQAEVLYRMISYFGPVPIGLLEHINDDRWCIALIDINRSFNESNPAKPFSSWKDFPQLDTKTKRFIGRIVELDPAKRATAAELLEDSWWYS</sequence>
<dbReference type="SMART" id="SM00220">
    <property type="entry name" value="S_TKc"/>
    <property type="match status" value="1"/>
</dbReference>
<dbReference type="Proteomes" id="UP001590951">
    <property type="component" value="Unassembled WGS sequence"/>
</dbReference>
<dbReference type="InterPro" id="IPR011009">
    <property type="entry name" value="Kinase-like_dom_sf"/>
</dbReference>
<reference evidence="2 3" key="1">
    <citation type="submission" date="2024-09" db="EMBL/GenBank/DDBJ databases">
        <title>Rethinking Asexuality: The Enigmatic Case of Functional Sexual Genes in Lepraria (Stereocaulaceae).</title>
        <authorList>
            <person name="Doellman M."/>
            <person name="Sun Y."/>
            <person name="Barcenas-Pena A."/>
            <person name="Lumbsch H.T."/>
            <person name="Grewe F."/>
        </authorList>
    </citation>
    <scope>NUCLEOTIDE SEQUENCE [LARGE SCALE GENOMIC DNA]</scope>
    <source>
        <strain evidence="2 3">Grewe 0041</strain>
    </source>
</reference>
<name>A0ABR4B3Y6_9LECA</name>
<evidence type="ECO:0000313" key="3">
    <source>
        <dbReference type="Proteomes" id="UP001590951"/>
    </source>
</evidence>
<dbReference type="PANTHER" id="PTHR24361">
    <property type="entry name" value="MITOGEN-ACTIVATED KINASE KINASE KINASE"/>
    <property type="match status" value="1"/>
</dbReference>
<protein>
    <recommendedName>
        <fullName evidence="1">Protein kinase domain-containing protein</fullName>
    </recommendedName>
</protein>
<dbReference type="PROSITE" id="PS50011">
    <property type="entry name" value="PROTEIN_KINASE_DOM"/>
    <property type="match status" value="1"/>
</dbReference>
<organism evidence="2 3">
    <name type="scientific">Lepraria finkii</name>
    <dbReference type="NCBI Taxonomy" id="1340010"/>
    <lineage>
        <taxon>Eukaryota</taxon>
        <taxon>Fungi</taxon>
        <taxon>Dikarya</taxon>
        <taxon>Ascomycota</taxon>
        <taxon>Pezizomycotina</taxon>
        <taxon>Lecanoromycetes</taxon>
        <taxon>OSLEUM clade</taxon>
        <taxon>Lecanoromycetidae</taxon>
        <taxon>Lecanorales</taxon>
        <taxon>Lecanorineae</taxon>
        <taxon>Stereocaulaceae</taxon>
        <taxon>Lepraria</taxon>
    </lineage>
</organism>
<dbReference type="Gene3D" id="1.10.510.10">
    <property type="entry name" value="Transferase(Phosphotransferase) domain 1"/>
    <property type="match status" value="1"/>
</dbReference>